<evidence type="ECO:0000313" key="7">
    <source>
        <dbReference type="EMBL" id="MPM47387.1"/>
    </source>
</evidence>
<feature type="domain" description="RagB/SusD" evidence="5">
    <location>
        <begin position="352"/>
        <end position="497"/>
    </location>
</feature>
<evidence type="ECO:0000259" key="5">
    <source>
        <dbReference type="Pfam" id="PF07980"/>
    </source>
</evidence>
<dbReference type="AlphaFoldDB" id="A0A645A2T5"/>
<organism evidence="7">
    <name type="scientific">bioreactor metagenome</name>
    <dbReference type="NCBI Taxonomy" id="1076179"/>
    <lineage>
        <taxon>unclassified sequences</taxon>
        <taxon>metagenomes</taxon>
        <taxon>ecological metagenomes</taxon>
    </lineage>
</organism>
<sequence length="498" mass="56310">MRKIYTKILPIVFLALGLLGCEDFLNEYPVSEISTKSFFKDQAQFEQAVNGAYSGLRELAGANDVGFNGIFWIAGEMRSDNTTFQHNTTDQSGHRFWHVDQFIMNPNNEIVNQPWNTCYVGIGKCNTVIKYSEGIEFDKKAQFLAEVKFLRALYYYTLVRVFGDVPLITEPATSYNSAFEGNKRVSKDLIFQTILSDLNDAKQNLPKNYSASEFGRATEGAARTLLADVQMWLGKYNEAKTELEAVVAGNQYAVLDDYASVFDLNNEQNKEIVFSVQFIVGTFGLGSANMYTFLPWNSGTKYISHGQVLARTGMNIPTEDLINSFEEGDKRKDMIDFGFIDNDFGTYQGNIVPFTKKFWDPGHAVQYIAGNDFPLYRYPHVLLMLAECYLREGGGDPVPLVNQVRRRAGLSNLTSVTLDDIIQERRVEFHCEADRWWVLVRTGKAQEVMLAHGTREKANRSGSGAISSSAFNKINILFPIPSWVLENDPTMEQNPEYE</sequence>
<feature type="domain" description="SusD-like N-terminal" evidence="6">
    <location>
        <begin position="23"/>
        <end position="229"/>
    </location>
</feature>
<dbReference type="SUPFAM" id="SSF48452">
    <property type="entry name" value="TPR-like"/>
    <property type="match status" value="1"/>
</dbReference>
<evidence type="ECO:0000256" key="4">
    <source>
        <dbReference type="ARBA" id="ARBA00023237"/>
    </source>
</evidence>
<protein>
    <submittedName>
        <fullName evidence="7">SusD-like protein</fullName>
    </submittedName>
</protein>
<dbReference type="InterPro" id="IPR011990">
    <property type="entry name" value="TPR-like_helical_dom_sf"/>
</dbReference>
<dbReference type="InterPro" id="IPR033985">
    <property type="entry name" value="SusD-like_N"/>
</dbReference>
<evidence type="ECO:0000256" key="3">
    <source>
        <dbReference type="ARBA" id="ARBA00023136"/>
    </source>
</evidence>
<dbReference type="InterPro" id="IPR012944">
    <property type="entry name" value="SusD_RagB_dom"/>
</dbReference>
<dbReference type="GO" id="GO:0009279">
    <property type="term" value="C:cell outer membrane"/>
    <property type="evidence" value="ECO:0007669"/>
    <property type="project" value="UniProtKB-SubCell"/>
</dbReference>
<comment type="caution">
    <text evidence="7">The sequence shown here is derived from an EMBL/GenBank/DDBJ whole genome shotgun (WGS) entry which is preliminary data.</text>
</comment>
<reference evidence="7" key="1">
    <citation type="submission" date="2019-08" db="EMBL/GenBank/DDBJ databases">
        <authorList>
            <person name="Kucharzyk K."/>
            <person name="Murdoch R.W."/>
            <person name="Higgins S."/>
            <person name="Loffler F."/>
        </authorList>
    </citation>
    <scope>NUCLEOTIDE SEQUENCE</scope>
</reference>
<dbReference type="Gene3D" id="1.25.40.390">
    <property type="match status" value="1"/>
</dbReference>
<dbReference type="CDD" id="cd08977">
    <property type="entry name" value="SusD"/>
    <property type="match status" value="1"/>
</dbReference>
<gene>
    <name evidence="7" type="ORF">SDC9_94097</name>
</gene>
<evidence type="ECO:0000256" key="1">
    <source>
        <dbReference type="ARBA" id="ARBA00004442"/>
    </source>
</evidence>
<evidence type="ECO:0000259" key="6">
    <source>
        <dbReference type="Pfam" id="PF14322"/>
    </source>
</evidence>
<dbReference type="Pfam" id="PF07980">
    <property type="entry name" value="SusD_RagB"/>
    <property type="match status" value="1"/>
</dbReference>
<keyword evidence="2" id="KW-0732">Signal</keyword>
<accession>A0A645A2T5</accession>
<dbReference type="Pfam" id="PF14322">
    <property type="entry name" value="SusD-like_3"/>
    <property type="match status" value="1"/>
</dbReference>
<dbReference type="PROSITE" id="PS51257">
    <property type="entry name" value="PROKAR_LIPOPROTEIN"/>
    <property type="match status" value="1"/>
</dbReference>
<keyword evidence="4" id="KW-0998">Cell outer membrane</keyword>
<dbReference type="EMBL" id="VSSQ01011658">
    <property type="protein sequence ID" value="MPM47387.1"/>
    <property type="molecule type" value="Genomic_DNA"/>
</dbReference>
<comment type="subcellular location">
    <subcellularLocation>
        <location evidence="1">Cell outer membrane</location>
    </subcellularLocation>
</comment>
<name>A0A645A2T5_9ZZZZ</name>
<evidence type="ECO:0000256" key="2">
    <source>
        <dbReference type="ARBA" id="ARBA00022729"/>
    </source>
</evidence>
<keyword evidence="3" id="KW-0472">Membrane</keyword>
<proteinExistence type="predicted"/>